<reference evidence="2 3" key="1">
    <citation type="submission" date="2018-04" db="EMBL/GenBank/DDBJ databases">
        <title>Genomic Encyclopedia of Archaeal and Bacterial Type Strains, Phase II (KMG-II): from individual species to whole genera.</title>
        <authorList>
            <person name="Goeker M."/>
        </authorList>
    </citation>
    <scope>NUCLEOTIDE SEQUENCE [LARGE SCALE GENOMIC DNA]</scope>
    <source>
        <strain evidence="2 3">DSM 29329</strain>
    </source>
</reference>
<sequence>MAWRFERSGRRPAVAVALAVVWAALLAAWRWLGAAEWVLLPFLVLSLPAAWDLVTGRQAGLEIDCLAMRWWSGGHRGEARLSAIDHVRLERRFDLSLRARLVLPDGRRVTLPQDSLPPLATLETALAKAGLRSERHPFSLL</sequence>
<keyword evidence="1" id="KW-0472">Membrane</keyword>
<feature type="transmembrane region" description="Helical" evidence="1">
    <location>
        <begin position="12"/>
        <end position="31"/>
    </location>
</feature>
<name>A0A2T6AVI7_9RHOB</name>
<keyword evidence="1" id="KW-1133">Transmembrane helix</keyword>
<accession>A0A2T6AVI7</accession>
<dbReference type="EMBL" id="QBKN01000011">
    <property type="protein sequence ID" value="PTX47825.1"/>
    <property type="molecule type" value="Genomic_DNA"/>
</dbReference>
<comment type="caution">
    <text evidence="2">The sequence shown here is derived from an EMBL/GenBank/DDBJ whole genome shotgun (WGS) entry which is preliminary data.</text>
</comment>
<organism evidence="2 3">
    <name type="scientific">Allosediminivita pacifica</name>
    <dbReference type="NCBI Taxonomy" id="1267769"/>
    <lineage>
        <taxon>Bacteria</taxon>
        <taxon>Pseudomonadati</taxon>
        <taxon>Pseudomonadota</taxon>
        <taxon>Alphaproteobacteria</taxon>
        <taxon>Rhodobacterales</taxon>
        <taxon>Paracoccaceae</taxon>
        <taxon>Allosediminivita</taxon>
    </lineage>
</organism>
<evidence type="ECO:0000313" key="3">
    <source>
        <dbReference type="Proteomes" id="UP000244069"/>
    </source>
</evidence>
<evidence type="ECO:0000313" key="2">
    <source>
        <dbReference type="EMBL" id="PTX47825.1"/>
    </source>
</evidence>
<proteinExistence type="predicted"/>
<evidence type="ECO:0000256" key="1">
    <source>
        <dbReference type="SAM" id="Phobius"/>
    </source>
</evidence>
<dbReference type="AlphaFoldDB" id="A0A2T6AVI7"/>
<keyword evidence="3" id="KW-1185">Reference proteome</keyword>
<keyword evidence="1" id="KW-0812">Transmembrane</keyword>
<gene>
    <name evidence="2" type="ORF">C8N44_111156</name>
</gene>
<dbReference type="Proteomes" id="UP000244069">
    <property type="component" value="Unassembled WGS sequence"/>
</dbReference>
<protein>
    <submittedName>
        <fullName evidence="2">Uncharacterized protein</fullName>
    </submittedName>
</protein>